<keyword evidence="9" id="KW-1185">Reference proteome</keyword>
<reference evidence="9" key="1">
    <citation type="journal article" date="2019" name="Int. J. Syst. Evol. Microbiol.">
        <title>The Global Catalogue of Microorganisms (GCM) 10K type strain sequencing project: providing services to taxonomists for standard genome sequencing and annotation.</title>
        <authorList>
            <consortium name="The Broad Institute Genomics Platform"/>
            <consortium name="The Broad Institute Genome Sequencing Center for Infectious Disease"/>
            <person name="Wu L."/>
            <person name="Ma J."/>
        </authorList>
    </citation>
    <scope>NUCLEOTIDE SEQUENCE [LARGE SCALE GENOMIC DNA]</scope>
    <source>
        <strain evidence="9">JCM 31037</strain>
    </source>
</reference>
<evidence type="ECO:0000256" key="5">
    <source>
        <dbReference type="SAM" id="MobiDB-lite"/>
    </source>
</evidence>
<evidence type="ECO:0000313" key="9">
    <source>
        <dbReference type="Proteomes" id="UP001597260"/>
    </source>
</evidence>
<evidence type="ECO:0000259" key="7">
    <source>
        <dbReference type="Pfam" id="PF04234"/>
    </source>
</evidence>
<evidence type="ECO:0000313" key="8">
    <source>
        <dbReference type="EMBL" id="MFD1325816.1"/>
    </source>
</evidence>
<dbReference type="Pfam" id="PF04234">
    <property type="entry name" value="CopC"/>
    <property type="match status" value="1"/>
</dbReference>
<name>A0ABW3YML0_9ACTN</name>
<dbReference type="Gene3D" id="2.60.40.1220">
    <property type="match status" value="1"/>
</dbReference>
<sequence>MGDRGTRIGRLLLGVIVGVLCVLLPAGPAAAHNSLTGSDPSDGAQLAKAPERVQLTFLSRLDPGTTKVTVTGPDSVPAQGGEPVFAGSKVTVPFRPGPAGQYLIEYEVASGDGHPVKGKVRFTLTVGSTPTAAATPSPTASPTADASPTSSASPAFVPATNDDGAASSSWWMWSGGGLLVLLAAGALLWRRHRRSI</sequence>
<dbReference type="EMBL" id="JBHTMP010000096">
    <property type="protein sequence ID" value="MFD1325816.1"/>
    <property type="molecule type" value="Genomic_DNA"/>
</dbReference>
<dbReference type="InterPro" id="IPR014756">
    <property type="entry name" value="Ig_E-set"/>
</dbReference>
<accession>A0ABW3YML0</accession>
<keyword evidence="6" id="KW-0472">Membrane</keyword>
<organism evidence="8 9">
    <name type="scientific">Micromonospora sonneratiae</name>
    <dbReference type="NCBI Taxonomy" id="1184706"/>
    <lineage>
        <taxon>Bacteria</taxon>
        <taxon>Bacillati</taxon>
        <taxon>Actinomycetota</taxon>
        <taxon>Actinomycetes</taxon>
        <taxon>Micromonosporales</taxon>
        <taxon>Micromonosporaceae</taxon>
        <taxon>Micromonospora</taxon>
    </lineage>
</organism>
<dbReference type="PANTHER" id="PTHR34820">
    <property type="entry name" value="INNER MEMBRANE PROTEIN YEBZ"/>
    <property type="match status" value="1"/>
</dbReference>
<dbReference type="RefSeq" id="WP_377578693.1">
    <property type="nucleotide sequence ID" value="NZ_JBHTMP010000096.1"/>
</dbReference>
<feature type="region of interest" description="Disordered" evidence="5">
    <location>
        <begin position="129"/>
        <end position="158"/>
    </location>
</feature>
<dbReference type="SUPFAM" id="SSF81296">
    <property type="entry name" value="E set domains"/>
    <property type="match status" value="1"/>
</dbReference>
<feature type="transmembrane region" description="Helical" evidence="6">
    <location>
        <begin position="170"/>
        <end position="189"/>
    </location>
</feature>
<dbReference type="InterPro" id="IPR014755">
    <property type="entry name" value="Cu-Rt/internalin_Ig-like"/>
</dbReference>
<comment type="caution">
    <text evidence="8">The sequence shown here is derived from an EMBL/GenBank/DDBJ whole genome shotgun (WGS) entry which is preliminary data.</text>
</comment>
<dbReference type="Proteomes" id="UP001597260">
    <property type="component" value="Unassembled WGS sequence"/>
</dbReference>
<keyword evidence="6" id="KW-0812">Transmembrane</keyword>
<dbReference type="PANTHER" id="PTHR34820:SF4">
    <property type="entry name" value="INNER MEMBRANE PROTEIN YEBZ"/>
    <property type="match status" value="1"/>
</dbReference>
<gene>
    <name evidence="8" type="ORF">ACFQ4H_32530</name>
</gene>
<comment type="subcellular location">
    <subcellularLocation>
        <location evidence="1">Cell envelope</location>
    </subcellularLocation>
</comment>
<protein>
    <submittedName>
        <fullName evidence="8">Copper resistance protein CopC</fullName>
    </submittedName>
</protein>
<dbReference type="InterPro" id="IPR007348">
    <property type="entry name" value="CopC_dom"/>
</dbReference>
<evidence type="ECO:0000256" key="2">
    <source>
        <dbReference type="ARBA" id="ARBA00022723"/>
    </source>
</evidence>
<feature type="domain" description="CopC" evidence="7">
    <location>
        <begin position="32"/>
        <end position="124"/>
    </location>
</feature>
<proteinExistence type="predicted"/>
<keyword evidence="4" id="KW-0186">Copper</keyword>
<keyword evidence="2" id="KW-0479">Metal-binding</keyword>
<evidence type="ECO:0000256" key="4">
    <source>
        <dbReference type="ARBA" id="ARBA00023008"/>
    </source>
</evidence>
<evidence type="ECO:0000256" key="3">
    <source>
        <dbReference type="ARBA" id="ARBA00022729"/>
    </source>
</evidence>
<dbReference type="InterPro" id="IPR032694">
    <property type="entry name" value="CopC/D"/>
</dbReference>
<evidence type="ECO:0000256" key="6">
    <source>
        <dbReference type="SAM" id="Phobius"/>
    </source>
</evidence>
<keyword evidence="6" id="KW-1133">Transmembrane helix</keyword>
<evidence type="ECO:0000256" key="1">
    <source>
        <dbReference type="ARBA" id="ARBA00004196"/>
    </source>
</evidence>
<keyword evidence="3" id="KW-0732">Signal</keyword>